<protein>
    <recommendedName>
        <fullName evidence="4">MucR family transcriptional regulator</fullName>
    </recommendedName>
</protein>
<dbReference type="RefSeq" id="WP_048464486.1">
    <property type="nucleotide sequence ID" value="NZ_LABX01000106.1"/>
</dbReference>
<reference evidence="2 3" key="1">
    <citation type="submission" date="2015-03" db="EMBL/GenBank/DDBJ databases">
        <title>Genome sequencing of Methylobacterium aquaticum DSM16371 type strain.</title>
        <authorList>
            <person name="Chaudhry V."/>
            <person name="Patil P.B."/>
        </authorList>
    </citation>
    <scope>NUCLEOTIDE SEQUENCE [LARGE SCALE GENOMIC DNA]</scope>
    <source>
        <strain evidence="2 3">DSM 16371</strain>
    </source>
</reference>
<dbReference type="GO" id="GO:0006355">
    <property type="term" value="P:regulation of DNA-templated transcription"/>
    <property type="evidence" value="ECO:0007669"/>
    <property type="project" value="InterPro"/>
</dbReference>
<comment type="caution">
    <text evidence="2">The sequence shown here is derived from an EMBL/GenBank/DDBJ whole genome shotgun (WGS) entry which is preliminary data.</text>
</comment>
<dbReference type="InterPro" id="IPR008807">
    <property type="entry name" value="ROS_MUCR"/>
</dbReference>
<evidence type="ECO:0000313" key="2">
    <source>
        <dbReference type="EMBL" id="KMO34292.1"/>
    </source>
</evidence>
<gene>
    <name evidence="2" type="ORF">VP06_14560</name>
</gene>
<proteinExistence type="inferred from homology"/>
<dbReference type="GO" id="GO:0003677">
    <property type="term" value="F:DNA binding"/>
    <property type="evidence" value="ECO:0007669"/>
    <property type="project" value="InterPro"/>
</dbReference>
<dbReference type="OrthoDB" id="9809693at2"/>
<evidence type="ECO:0000313" key="3">
    <source>
        <dbReference type="Proteomes" id="UP000035929"/>
    </source>
</evidence>
<dbReference type="Pfam" id="PF05443">
    <property type="entry name" value="ROS_MUCR"/>
    <property type="match status" value="1"/>
</dbReference>
<name>A0A0J6SKZ7_9HYPH</name>
<dbReference type="AlphaFoldDB" id="A0A0J6SKZ7"/>
<evidence type="ECO:0000256" key="1">
    <source>
        <dbReference type="ARBA" id="ARBA00007031"/>
    </source>
</evidence>
<sequence>MTEANPAETGDKSPVLNASIVADLVMAYLSNHHVPIENVPEIFQTMEDCLKKVGAPPPEPVIDTKRTPSEIKKSITPDGITSFLDGKVYKSLKRHLTTRGMTPDEYRQKFGLPVDYPMVCTSYSAARSELARSMGLGQQRTKAARRRAA</sequence>
<organism evidence="2 3">
    <name type="scientific">Methylobacterium aquaticum</name>
    <dbReference type="NCBI Taxonomy" id="270351"/>
    <lineage>
        <taxon>Bacteria</taxon>
        <taxon>Pseudomonadati</taxon>
        <taxon>Pseudomonadota</taxon>
        <taxon>Alphaproteobacteria</taxon>
        <taxon>Hyphomicrobiales</taxon>
        <taxon>Methylobacteriaceae</taxon>
        <taxon>Methylobacterium</taxon>
    </lineage>
</organism>
<evidence type="ECO:0008006" key="4">
    <source>
        <dbReference type="Google" id="ProtNLM"/>
    </source>
</evidence>
<dbReference type="EMBL" id="LABX01000106">
    <property type="protein sequence ID" value="KMO34292.1"/>
    <property type="molecule type" value="Genomic_DNA"/>
</dbReference>
<dbReference type="PATRIC" id="fig|270351.6.peg.311"/>
<dbReference type="InterPro" id="IPR041920">
    <property type="entry name" value="ROS/MUCR_sf"/>
</dbReference>
<comment type="similarity">
    <text evidence="1">Belongs to the ros/MucR family.</text>
</comment>
<dbReference type="GO" id="GO:0008270">
    <property type="term" value="F:zinc ion binding"/>
    <property type="evidence" value="ECO:0007669"/>
    <property type="project" value="InterPro"/>
</dbReference>
<dbReference type="Gene3D" id="1.10.10.1550">
    <property type="entry name" value="ROS/MUCR transcriptional regulator protein"/>
    <property type="match status" value="1"/>
</dbReference>
<accession>A0A0J6SKZ7</accession>
<dbReference type="Proteomes" id="UP000035929">
    <property type="component" value="Unassembled WGS sequence"/>
</dbReference>